<accession>A0ABP3JJV5</accession>
<evidence type="ECO:0000313" key="9">
    <source>
        <dbReference type="Proteomes" id="UP001500740"/>
    </source>
</evidence>
<evidence type="ECO:0000313" key="8">
    <source>
        <dbReference type="EMBL" id="GAA0453522.1"/>
    </source>
</evidence>
<keyword evidence="9" id="KW-1185">Reference proteome</keyword>
<feature type="domain" description="Probable transposase IS891/IS1136/IS1341" evidence="6">
    <location>
        <begin position="8"/>
        <end position="62"/>
    </location>
</feature>
<evidence type="ECO:0000259" key="6">
    <source>
        <dbReference type="Pfam" id="PF01385"/>
    </source>
</evidence>
<dbReference type="InterPro" id="IPR001959">
    <property type="entry name" value="Transposase"/>
</dbReference>
<dbReference type="PANTHER" id="PTHR30405:SF25">
    <property type="entry name" value="RNA-GUIDED DNA ENDONUCLEASE INSQ-RELATED"/>
    <property type="match status" value="1"/>
</dbReference>
<keyword evidence="5" id="KW-0233">DNA recombination</keyword>
<reference evidence="9" key="1">
    <citation type="journal article" date="2019" name="Int. J. Syst. Evol. Microbiol.">
        <title>The Global Catalogue of Microorganisms (GCM) 10K type strain sequencing project: providing services to taxonomists for standard genome sequencing and annotation.</title>
        <authorList>
            <consortium name="The Broad Institute Genomics Platform"/>
            <consortium name="The Broad Institute Genome Sequencing Center for Infectious Disease"/>
            <person name="Wu L."/>
            <person name="Ma J."/>
        </authorList>
    </citation>
    <scope>NUCLEOTIDE SEQUENCE [LARGE SCALE GENOMIC DNA]</scope>
    <source>
        <strain evidence="9">JCM 14193</strain>
    </source>
</reference>
<comment type="caution">
    <text evidence="8">The sequence shown here is derived from an EMBL/GenBank/DDBJ whole genome shotgun (WGS) entry which is preliminary data.</text>
</comment>
<dbReference type="NCBIfam" id="NF040570">
    <property type="entry name" value="guided_TnpB"/>
    <property type="match status" value="1"/>
</dbReference>
<dbReference type="InterPro" id="IPR051399">
    <property type="entry name" value="RNA-guided_DNA_endo/Transpos"/>
</dbReference>
<keyword evidence="3" id="KW-0815">Transposition</keyword>
<gene>
    <name evidence="8" type="ORF">GCM10008935_05340</name>
</gene>
<dbReference type="EMBL" id="BAAACZ010000005">
    <property type="protein sequence ID" value="GAA0453522.1"/>
    <property type="molecule type" value="Genomic_DNA"/>
</dbReference>
<feature type="domain" description="Cas12f1-like TNB" evidence="7">
    <location>
        <begin position="74"/>
        <end position="141"/>
    </location>
</feature>
<evidence type="ECO:0000256" key="5">
    <source>
        <dbReference type="ARBA" id="ARBA00023172"/>
    </source>
</evidence>
<evidence type="ECO:0000256" key="3">
    <source>
        <dbReference type="ARBA" id="ARBA00022578"/>
    </source>
</evidence>
<keyword evidence="4" id="KW-0238">DNA-binding</keyword>
<evidence type="ECO:0000259" key="7">
    <source>
        <dbReference type="Pfam" id="PF07282"/>
    </source>
</evidence>
<dbReference type="InterPro" id="IPR010095">
    <property type="entry name" value="Cas12f1-like_TNB"/>
</dbReference>
<comment type="similarity">
    <text evidence="1">In the C-terminal section; belongs to the transposase 35 family.</text>
</comment>
<sequence>MVIIGRVLGSRNWHKQRKKIARIHERIENQRHDFLHQTSTDIIKNHDVIGVESLQVSNMMKNKKTAQSIQDVSWHQFKTLLTYKAEWYGKTVVEVSQTFPSSQLCSSCGYQNQAVKDLNLREWTCVCGAHHQRDINAGLNLKHEAIRLLTAGTAGLA</sequence>
<dbReference type="PANTHER" id="PTHR30405">
    <property type="entry name" value="TRANSPOSASE"/>
    <property type="match status" value="1"/>
</dbReference>
<comment type="similarity">
    <text evidence="2">In the N-terminal section; belongs to the transposase 2 family.</text>
</comment>
<name>A0ABP3JJV5_9BACI</name>
<proteinExistence type="inferred from homology"/>
<dbReference type="Pfam" id="PF07282">
    <property type="entry name" value="Cas12f1-like_TNB"/>
    <property type="match status" value="1"/>
</dbReference>
<dbReference type="Pfam" id="PF01385">
    <property type="entry name" value="OrfB_IS605"/>
    <property type="match status" value="1"/>
</dbReference>
<dbReference type="NCBIfam" id="TIGR01766">
    <property type="entry name" value="IS200/IS605 family accessory protein TnpB-like domain"/>
    <property type="match status" value="1"/>
</dbReference>
<protein>
    <recommendedName>
        <fullName evidence="10">Transposase</fullName>
    </recommendedName>
</protein>
<evidence type="ECO:0000256" key="1">
    <source>
        <dbReference type="ARBA" id="ARBA00008761"/>
    </source>
</evidence>
<dbReference type="Proteomes" id="UP001500740">
    <property type="component" value="Unassembled WGS sequence"/>
</dbReference>
<evidence type="ECO:0000256" key="4">
    <source>
        <dbReference type="ARBA" id="ARBA00023125"/>
    </source>
</evidence>
<evidence type="ECO:0008006" key="10">
    <source>
        <dbReference type="Google" id="ProtNLM"/>
    </source>
</evidence>
<evidence type="ECO:0000256" key="2">
    <source>
        <dbReference type="ARBA" id="ARBA00011044"/>
    </source>
</evidence>
<organism evidence="8 9">
    <name type="scientific">Alkalibacillus silvisoli</name>
    <dbReference type="NCBI Taxonomy" id="392823"/>
    <lineage>
        <taxon>Bacteria</taxon>
        <taxon>Bacillati</taxon>
        <taxon>Bacillota</taxon>
        <taxon>Bacilli</taxon>
        <taxon>Bacillales</taxon>
        <taxon>Bacillaceae</taxon>
        <taxon>Alkalibacillus</taxon>
    </lineage>
</organism>